<evidence type="ECO:0000313" key="1">
    <source>
        <dbReference type="EMBL" id="VUZ40945.1"/>
    </source>
</evidence>
<gene>
    <name evidence="1" type="ORF">WMSIL1_LOCUS1958</name>
</gene>
<organism evidence="1 2">
    <name type="scientific">Hymenolepis diminuta</name>
    <name type="common">Rat tapeworm</name>
    <dbReference type="NCBI Taxonomy" id="6216"/>
    <lineage>
        <taxon>Eukaryota</taxon>
        <taxon>Metazoa</taxon>
        <taxon>Spiralia</taxon>
        <taxon>Lophotrochozoa</taxon>
        <taxon>Platyhelminthes</taxon>
        <taxon>Cestoda</taxon>
        <taxon>Eucestoda</taxon>
        <taxon>Cyclophyllidea</taxon>
        <taxon>Hymenolepididae</taxon>
        <taxon>Hymenolepis</taxon>
    </lineage>
</organism>
<protein>
    <submittedName>
        <fullName evidence="1">Uncharacterized protein</fullName>
    </submittedName>
</protein>
<dbReference type="EMBL" id="CABIJS010000044">
    <property type="protein sequence ID" value="VUZ40945.1"/>
    <property type="molecule type" value="Genomic_DNA"/>
</dbReference>
<evidence type="ECO:0000313" key="2">
    <source>
        <dbReference type="Proteomes" id="UP000321570"/>
    </source>
</evidence>
<sequence>MVEAAIDFANTSKTIINCENFTRLYLLAHNLDGKILIGRQISYERVLIALIEMRFGQWEMPSGSLYSEDREPLVKTSFIIYVALHINAINPTETYSPSFLTTLRTHPVCNYRKINDYKYIHH</sequence>
<keyword evidence="2" id="KW-1185">Reference proteome</keyword>
<name>A0A564Y0W8_HYMDI</name>
<reference evidence="1 2" key="1">
    <citation type="submission" date="2019-07" db="EMBL/GenBank/DDBJ databases">
        <authorList>
            <person name="Jastrzebski P J."/>
            <person name="Paukszto L."/>
            <person name="Jastrzebski P J."/>
        </authorList>
    </citation>
    <scope>NUCLEOTIDE SEQUENCE [LARGE SCALE GENOMIC DNA]</scope>
    <source>
        <strain evidence="1 2">WMS-il1</strain>
    </source>
</reference>
<dbReference type="AlphaFoldDB" id="A0A564Y0W8"/>
<proteinExistence type="predicted"/>
<dbReference type="Proteomes" id="UP000321570">
    <property type="component" value="Unassembled WGS sequence"/>
</dbReference>
<accession>A0A564Y0W8</accession>